<organism evidence="1 2">
    <name type="scientific">Trichonephila clavipes</name>
    <name type="common">Golden silk orbweaver</name>
    <name type="synonym">Nephila clavipes</name>
    <dbReference type="NCBI Taxonomy" id="2585209"/>
    <lineage>
        <taxon>Eukaryota</taxon>
        <taxon>Metazoa</taxon>
        <taxon>Ecdysozoa</taxon>
        <taxon>Arthropoda</taxon>
        <taxon>Chelicerata</taxon>
        <taxon>Arachnida</taxon>
        <taxon>Araneae</taxon>
        <taxon>Araneomorphae</taxon>
        <taxon>Entelegynae</taxon>
        <taxon>Araneoidea</taxon>
        <taxon>Nephilidae</taxon>
        <taxon>Trichonephila</taxon>
    </lineage>
</organism>
<dbReference type="Proteomes" id="UP000887159">
    <property type="component" value="Unassembled WGS sequence"/>
</dbReference>
<protein>
    <submittedName>
        <fullName evidence="1">Uncharacterized protein</fullName>
    </submittedName>
</protein>
<accession>A0A8X6VI57</accession>
<evidence type="ECO:0000313" key="2">
    <source>
        <dbReference type="Proteomes" id="UP000887159"/>
    </source>
</evidence>
<evidence type="ECO:0000313" key="1">
    <source>
        <dbReference type="EMBL" id="GFY13609.1"/>
    </source>
</evidence>
<reference evidence="1" key="1">
    <citation type="submission" date="2020-08" db="EMBL/GenBank/DDBJ databases">
        <title>Multicomponent nature underlies the extraordinary mechanical properties of spider dragline silk.</title>
        <authorList>
            <person name="Kono N."/>
            <person name="Nakamura H."/>
            <person name="Mori M."/>
            <person name="Yoshida Y."/>
            <person name="Ohtoshi R."/>
            <person name="Malay A.D."/>
            <person name="Moran D.A.P."/>
            <person name="Tomita M."/>
            <person name="Numata K."/>
            <person name="Arakawa K."/>
        </authorList>
    </citation>
    <scope>NUCLEOTIDE SEQUENCE</scope>
</reference>
<keyword evidence="2" id="KW-1185">Reference proteome</keyword>
<dbReference type="AlphaFoldDB" id="A0A8X6VI57"/>
<sequence>MPPMSQKLQRIVIESLADYTRFSPNGGERTVIGTARTLGRQSRRVPVISRLTSSVRSRGVTVLLASSVSSAATESG</sequence>
<proteinExistence type="predicted"/>
<comment type="caution">
    <text evidence="1">The sequence shown here is derived from an EMBL/GenBank/DDBJ whole genome shotgun (WGS) entry which is preliminary data.</text>
</comment>
<gene>
    <name evidence="1" type="ORF">TNCV_4959791</name>
</gene>
<dbReference type="EMBL" id="BMAU01021323">
    <property type="protein sequence ID" value="GFY13609.1"/>
    <property type="molecule type" value="Genomic_DNA"/>
</dbReference>
<name>A0A8X6VI57_TRICX</name>